<name>A0A7C0Y991_9BACT</name>
<dbReference type="PROSITE" id="PS01278">
    <property type="entry name" value="MTTASE_RADICAL"/>
    <property type="match status" value="1"/>
</dbReference>
<dbReference type="InterPro" id="IPR013848">
    <property type="entry name" value="Methylthiotransferase_N"/>
</dbReference>
<dbReference type="Pfam" id="PF04055">
    <property type="entry name" value="Radical_SAM"/>
    <property type="match status" value="1"/>
</dbReference>
<dbReference type="InterPro" id="IPR058240">
    <property type="entry name" value="rSAM_sf"/>
</dbReference>
<reference evidence="5" key="1">
    <citation type="journal article" date="2020" name="mSystems">
        <title>Genome- and Community-Level Interaction Insights into Carbon Utilization and Element Cycling Functions of Hydrothermarchaeota in Hydrothermal Sediment.</title>
        <authorList>
            <person name="Zhou Z."/>
            <person name="Liu Y."/>
            <person name="Xu W."/>
            <person name="Pan J."/>
            <person name="Luo Z.H."/>
            <person name="Li M."/>
        </authorList>
    </citation>
    <scope>NUCLEOTIDE SEQUENCE [LARGE SCALE GENOMIC DNA]</scope>
    <source>
        <strain evidence="5">HyVt-115</strain>
    </source>
</reference>
<gene>
    <name evidence="5" type="ORF">ENF32_03620</name>
</gene>
<dbReference type="SUPFAM" id="SSF102114">
    <property type="entry name" value="Radical SAM enzymes"/>
    <property type="match status" value="1"/>
</dbReference>
<dbReference type="SFLD" id="SFLDS00029">
    <property type="entry name" value="Radical_SAM"/>
    <property type="match status" value="1"/>
</dbReference>
<dbReference type="InterPro" id="IPR038135">
    <property type="entry name" value="Methylthiotransferase_N_sf"/>
</dbReference>
<evidence type="ECO:0000313" key="5">
    <source>
        <dbReference type="EMBL" id="HDD53137.1"/>
    </source>
</evidence>
<dbReference type="GO" id="GO:0046872">
    <property type="term" value="F:metal ion binding"/>
    <property type="evidence" value="ECO:0007669"/>
    <property type="project" value="UniProtKB-KW"/>
</dbReference>
<evidence type="ECO:0000259" key="4">
    <source>
        <dbReference type="PROSITE" id="PS51918"/>
    </source>
</evidence>
<dbReference type="AlphaFoldDB" id="A0A7C0Y991"/>
<dbReference type="PROSITE" id="PS51918">
    <property type="entry name" value="RADICAL_SAM"/>
    <property type="match status" value="1"/>
</dbReference>
<dbReference type="PROSITE" id="PS51449">
    <property type="entry name" value="MTTASE_N"/>
    <property type="match status" value="1"/>
</dbReference>
<protein>
    <submittedName>
        <fullName evidence="5">Radical SAM protein</fullName>
    </submittedName>
</protein>
<keyword evidence="2" id="KW-0808">Transferase</keyword>
<evidence type="ECO:0000256" key="2">
    <source>
        <dbReference type="ARBA" id="ARBA00022679"/>
    </source>
</evidence>
<organism evidence="5">
    <name type="scientific">Thermosulfidibacter takaii</name>
    <dbReference type="NCBI Taxonomy" id="412593"/>
    <lineage>
        <taxon>Bacteria</taxon>
        <taxon>Pseudomonadati</taxon>
        <taxon>Thermosulfidibacterota</taxon>
        <taxon>Thermosulfidibacteria</taxon>
        <taxon>Thermosulfidibacterales</taxon>
        <taxon>Thermosulfidibacteraceae</taxon>
    </lineage>
</organism>
<comment type="caution">
    <text evidence="5">The sequence shown here is derived from an EMBL/GenBank/DDBJ whole genome shotgun (WGS) entry which is preliminary data.</text>
</comment>
<feature type="non-terminal residue" evidence="5">
    <location>
        <position position="242"/>
    </location>
</feature>
<dbReference type="PANTHER" id="PTHR11918">
    <property type="entry name" value="RADICAL SAM PROTEINS"/>
    <property type="match status" value="1"/>
</dbReference>
<feature type="domain" description="Radical SAM core" evidence="4">
    <location>
        <begin position="150"/>
        <end position="242"/>
    </location>
</feature>
<dbReference type="InterPro" id="IPR023404">
    <property type="entry name" value="rSAM_horseshoe"/>
</dbReference>
<dbReference type="Gene3D" id="3.40.50.12160">
    <property type="entry name" value="Methylthiotransferase, N-terminal domain"/>
    <property type="match status" value="1"/>
</dbReference>
<sequence>MRIPRYISPIMKMKVALTTIGCKLNQFETMAMREALEKAGFQAVPFAPGAHIYIINTCTVTGRSDYKGRQMVRRAVRMRPQGGLVVVTGCQSQLRGEELLALGADLVLGNVEKAHIREVIEKALENGTRGLMVQPVEKAREFQPMPLRSFPGYSRAFLKVQDGCNNRCTYCTVWQARGPARSAPPHWVLEEARGLATSGYRELVLTGVHLGAYKWQDWDLARLLEALLGIEELEKIRLSSIE</sequence>
<dbReference type="GO" id="GO:0035598">
    <property type="term" value="F:tRNA (N(6)-L-threonylcarbamoyladenosine(37)-C(2))-methylthiotransferase activity"/>
    <property type="evidence" value="ECO:0007669"/>
    <property type="project" value="TreeGrafter"/>
</dbReference>
<dbReference type="Pfam" id="PF00919">
    <property type="entry name" value="UPF0004"/>
    <property type="match status" value="1"/>
</dbReference>
<dbReference type="PANTHER" id="PTHR11918:SF45">
    <property type="entry name" value="THREONYLCARBAMOYLADENOSINE TRNA METHYLTHIOTRANSFERASE"/>
    <property type="match status" value="1"/>
</dbReference>
<evidence type="ECO:0000256" key="1">
    <source>
        <dbReference type="ARBA" id="ARBA00001966"/>
    </source>
</evidence>
<dbReference type="InterPro" id="IPR007197">
    <property type="entry name" value="rSAM"/>
</dbReference>
<feature type="domain" description="MTTase N-terminal" evidence="3">
    <location>
        <begin position="13"/>
        <end position="125"/>
    </location>
</feature>
<dbReference type="GO" id="GO:0051539">
    <property type="term" value="F:4 iron, 4 sulfur cluster binding"/>
    <property type="evidence" value="ECO:0007669"/>
    <property type="project" value="UniProtKB-KW"/>
</dbReference>
<dbReference type="EMBL" id="DQWS01000138">
    <property type="protein sequence ID" value="HDD53137.1"/>
    <property type="molecule type" value="Genomic_DNA"/>
</dbReference>
<evidence type="ECO:0000259" key="3">
    <source>
        <dbReference type="PROSITE" id="PS51449"/>
    </source>
</evidence>
<dbReference type="Gene3D" id="3.80.30.20">
    <property type="entry name" value="tm_1862 like domain"/>
    <property type="match status" value="1"/>
</dbReference>
<accession>A0A7C0Y991</accession>
<proteinExistence type="predicted"/>
<comment type="cofactor">
    <cofactor evidence="1">
        <name>[4Fe-4S] cluster</name>
        <dbReference type="ChEBI" id="CHEBI:49883"/>
    </cofactor>
</comment>
<dbReference type="InterPro" id="IPR020612">
    <property type="entry name" value="Methylthiotransferase_CS"/>
</dbReference>
<dbReference type="Proteomes" id="UP000885690">
    <property type="component" value="Unassembled WGS sequence"/>
</dbReference>